<dbReference type="PANTHER" id="PTHR34065:SF1">
    <property type="entry name" value="CELL DIVISION CONTROL PROTEIN 14"/>
    <property type="match status" value="1"/>
</dbReference>
<sequence>MRPKIYILYQLSSSGAYIASRTKAVESLEQLLAEICASDKTTELEIFLKLQDGFQCNVASLPCTALNWLPTCWDKLLILQEPLVSSTLSLKYEEIILVEKPGPDAASLSQLIIQLFCVLQEVSLLHSPSKVFLGKKWCIQLFIDLLAISKHLYPSPPSSTAKTLSKPSSPNANLILASSTIDVLLTFEEIGGVEVVVKTLKRTGVPRDIQYNVFKMNIKCLEFLHSYLLDETDDIPSINLKTDTPINRSSSEEGFSPQKSSSAVSRSSSSPEVPRTPRNP</sequence>
<keyword evidence="3" id="KW-1185">Reference proteome</keyword>
<gene>
    <name evidence="2" type="ORF">M422DRAFT_50517</name>
</gene>
<dbReference type="Pfam" id="PF08045">
    <property type="entry name" value="CDC14"/>
    <property type="match status" value="1"/>
</dbReference>
<evidence type="ECO:0000256" key="1">
    <source>
        <dbReference type="SAM" id="MobiDB-lite"/>
    </source>
</evidence>
<evidence type="ECO:0000313" key="2">
    <source>
        <dbReference type="EMBL" id="KIJ37449.1"/>
    </source>
</evidence>
<dbReference type="EMBL" id="KN837169">
    <property type="protein sequence ID" value="KIJ37449.1"/>
    <property type="molecule type" value="Genomic_DNA"/>
</dbReference>
<dbReference type="AlphaFoldDB" id="A0A0C9URN0"/>
<dbReference type="Proteomes" id="UP000054279">
    <property type="component" value="Unassembled WGS sequence"/>
</dbReference>
<dbReference type="PANTHER" id="PTHR34065">
    <property type="entry name" value="CELL DIVISION CONTROL PROTEIN 14"/>
    <property type="match status" value="1"/>
</dbReference>
<feature type="compositionally biased region" description="Low complexity" evidence="1">
    <location>
        <begin position="256"/>
        <end position="270"/>
    </location>
</feature>
<proteinExistence type="predicted"/>
<evidence type="ECO:0000313" key="3">
    <source>
        <dbReference type="Proteomes" id="UP000054279"/>
    </source>
</evidence>
<dbReference type="OrthoDB" id="5357220at2759"/>
<feature type="region of interest" description="Disordered" evidence="1">
    <location>
        <begin position="240"/>
        <end position="280"/>
    </location>
</feature>
<accession>A0A0C9URN0</accession>
<protein>
    <submittedName>
        <fullName evidence="2">Uncharacterized protein</fullName>
    </submittedName>
</protein>
<name>A0A0C9URN0_SPHS4</name>
<organism evidence="2 3">
    <name type="scientific">Sphaerobolus stellatus (strain SS14)</name>
    <dbReference type="NCBI Taxonomy" id="990650"/>
    <lineage>
        <taxon>Eukaryota</taxon>
        <taxon>Fungi</taxon>
        <taxon>Dikarya</taxon>
        <taxon>Basidiomycota</taxon>
        <taxon>Agaricomycotina</taxon>
        <taxon>Agaricomycetes</taxon>
        <taxon>Phallomycetidae</taxon>
        <taxon>Geastrales</taxon>
        <taxon>Sphaerobolaceae</taxon>
        <taxon>Sphaerobolus</taxon>
    </lineage>
</organism>
<dbReference type="HOGENOM" id="CLU_994570_0_0_1"/>
<reference evidence="2 3" key="1">
    <citation type="submission" date="2014-06" db="EMBL/GenBank/DDBJ databases">
        <title>Evolutionary Origins and Diversification of the Mycorrhizal Mutualists.</title>
        <authorList>
            <consortium name="DOE Joint Genome Institute"/>
            <consortium name="Mycorrhizal Genomics Consortium"/>
            <person name="Kohler A."/>
            <person name="Kuo A."/>
            <person name="Nagy L.G."/>
            <person name="Floudas D."/>
            <person name="Copeland A."/>
            <person name="Barry K.W."/>
            <person name="Cichocki N."/>
            <person name="Veneault-Fourrey C."/>
            <person name="LaButti K."/>
            <person name="Lindquist E.A."/>
            <person name="Lipzen A."/>
            <person name="Lundell T."/>
            <person name="Morin E."/>
            <person name="Murat C."/>
            <person name="Riley R."/>
            <person name="Ohm R."/>
            <person name="Sun H."/>
            <person name="Tunlid A."/>
            <person name="Henrissat B."/>
            <person name="Grigoriev I.V."/>
            <person name="Hibbett D.S."/>
            <person name="Martin F."/>
        </authorList>
    </citation>
    <scope>NUCLEOTIDE SEQUENCE [LARGE SCALE GENOMIC DNA]</scope>
    <source>
        <strain evidence="2 3">SS14</strain>
    </source>
</reference>
<feature type="compositionally biased region" description="Polar residues" evidence="1">
    <location>
        <begin position="240"/>
        <end position="253"/>
    </location>
</feature>
<dbReference type="InterPro" id="IPR012535">
    <property type="entry name" value="Cell_div_Cdc14"/>
</dbReference>